<feature type="compositionally biased region" description="Polar residues" evidence="1">
    <location>
        <begin position="185"/>
        <end position="199"/>
    </location>
</feature>
<accession>A0A8K0JTD7</accession>
<organism evidence="2 3">
    <name type="scientific">Ladona fulva</name>
    <name type="common">Scarce chaser dragonfly</name>
    <name type="synonym">Libellula fulva</name>
    <dbReference type="NCBI Taxonomy" id="123851"/>
    <lineage>
        <taxon>Eukaryota</taxon>
        <taxon>Metazoa</taxon>
        <taxon>Ecdysozoa</taxon>
        <taxon>Arthropoda</taxon>
        <taxon>Hexapoda</taxon>
        <taxon>Insecta</taxon>
        <taxon>Pterygota</taxon>
        <taxon>Palaeoptera</taxon>
        <taxon>Odonata</taxon>
        <taxon>Epiprocta</taxon>
        <taxon>Anisoptera</taxon>
        <taxon>Libelluloidea</taxon>
        <taxon>Libellulidae</taxon>
        <taxon>Ladona</taxon>
    </lineage>
</organism>
<protein>
    <submittedName>
        <fullName evidence="2">Uncharacterized protein</fullName>
    </submittedName>
</protein>
<sequence length="229" mass="24442">MDRERRGRHGPRESSPSEAATKGDTIPSSHYYHQHIYSSQQQQQQQPPQPRAKSGEEESSKDPEEASEVVEVETGGASLGAGGGRRRKKTPAPNPSVAPQGASQEILERGGAGRRSPPPNHRSLRRPLHPLNAGSKLYARSLDGGGGGGSAYQTPYHPTPHHLPQLHHHQHQGSLPGSGGAGLSDTPTSENASDATLTDSELALARDSTLLVQNGKRCPLQELSDLLRP</sequence>
<evidence type="ECO:0000256" key="1">
    <source>
        <dbReference type="SAM" id="MobiDB-lite"/>
    </source>
</evidence>
<feature type="compositionally biased region" description="Basic and acidic residues" evidence="1">
    <location>
        <begin position="53"/>
        <end position="64"/>
    </location>
</feature>
<comment type="caution">
    <text evidence="2">The sequence shown here is derived from an EMBL/GenBank/DDBJ whole genome shotgun (WGS) entry which is preliminary data.</text>
</comment>
<keyword evidence="3" id="KW-1185">Reference proteome</keyword>
<reference evidence="2" key="1">
    <citation type="submission" date="2013-04" db="EMBL/GenBank/DDBJ databases">
        <authorList>
            <person name="Qu J."/>
            <person name="Murali S.C."/>
            <person name="Bandaranaike D."/>
            <person name="Bellair M."/>
            <person name="Blankenburg K."/>
            <person name="Chao H."/>
            <person name="Dinh H."/>
            <person name="Doddapaneni H."/>
            <person name="Downs B."/>
            <person name="Dugan-Rocha S."/>
            <person name="Elkadiri S."/>
            <person name="Gnanaolivu R.D."/>
            <person name="Hernandez B."/>
            <person name="Javaid M."/>
            <person name="Jayaseelan J.C."/>
            <person name="Lee S."/>
            <person name="Li M."/>
            <person name="Ming W."/>
            <person name="Munidasa M."/>
            <person name="Muniz J."/>
            <person name="Nguyen L."/>
            <person name="Ongeri F."/>
            <person name="Osuji N."/>
            <person name="Pu L.-L."/>
            <person name="Puazo M."/>
            <person name="Qu C."/>
            <person name="Quiroz J."/>
            <person name="Raj R."/>
            <person name="Weissenberger G."/>
            <person name="Xin Y."/>
            <person name="Zou X."/>
            <person name="Han Y."/>
            <person name="Richards S."/>
            <person name="Worley K."/>
            <person name="Muzny D."/>
            <person name="Gibbs R."/>
        </authorList>
    </citation>
    <scope>NUCLEOTIDE SEQUENCE</scope>
    <source>
        <strain evidence="2">Sampled in the wild</strain>
    </source>
</reference>
<reference evidence="2" key="2">
    <citation type="submission" date="2017-10" db="EMBL/GenBank/DDBJ databases">
        <title>Ladona fulva Genome sequencing and assembly.</title>
        <authorList>
            <person name="Murali S."/>
            <person name="Richards S."/>
            <person name="Bandaranaike D."/>
            <person name="Bellair M."/>
            <person name="Blankenburg K."/>
            <person name="Chao H."/>
            <person name="Dinh H."/>
            <person name="Doddapaneni H."/>
            <person name="Dugan-Rocha S."/>
            <person name="Elkadiri S."/>
            <person name="Gnanaolivu R."/>
            <person name="Hernandez B."/>
            <person name="Skinner E."/>
            <person name="Javaid M."/>
            <person name="Lee S."/>
            <person name="Li M."/>
            <person name="Ming W."/>
            <person name="Munidasa M."/>
            <person name="Muniz J."/>
            <person name="Nguyen L."/>
            <person name="Hughes D."/>
            <person name="Osuji N."/>
            <person name="Pu L.-L."/>
            <person name="Puazo M."/>
            <person name="Qu C."/>
            <person name="Quiroz J."/>
            <person name="Raj R."/>
            <person name="Weissenberger G."/>
            <person name="Xin Y."/>
            <person name="Zou X."/>
            <person name="Han Y."/>
            <person name="Worley K."/>
            <person name="Muzny D."/>
            <person name="Gibbs R."/>
        </authorList>
    </citation>
    <scope>NUCLEOTIDE SEQUENCE</scope>
    <source>
        <strain evidence="2">Sampled in the wild</strain>
    </source>
</reference>
<dbReference type="OrthoDB" id="7677957at2759"/>
<dbReference type="EMBL" id="KZ308131">
    <property type="protein sequence ID" value="KAG8222362.1"/>
    <property type="molecule type" value="Genomic_DNA"/>
</dbReference>
<dbReference type="AlphaFoldDB" id="A0A8K0JTD7"/>
<dbReference type="Proteomes" id="UP000792457">
    <property type="component" value="Unassembled WGS sequence"/>
</dbReference>
<feature type="region of interest" description="Disordered" evidence="1">
    <location>
        <begin position="1"/>
        <end position="199"/>
    </location>
</feature>
<name>A0A8K0JTD7_LADFU</name>
<feature type="compositionally biased region" description="Low complexity" evidence="1">
    <location>
        <begin position="26"/>
        <end position="46"/>
    </location>
</feature>
<gene>
    <name evidence="2" type="ORF">J437_LFUL007637</name>
</gene>
<proteinExistence type="predicted"/>
<evidence type="ECO:0000313" key="2">
    <source>
        <dbReference type="EMBL" id="KAG8222362.1"/>
    </source>
</evidence>
<evidence type="ECO:0000313" key="3">
    <source>
        <dbReference type="Proteomes" id="UP000792457"/>
    </source>
</evidence>